<feature type="non-terminal residue" evidence="3">
    <location>
        <position position="1"/>
    </location>
</feature>
<dbReference type="InterPro" id="IPR001619">
    <property type="entry name" value="Sec1-like"/>
</dbReference>
<dbReference type="OrthoDB" id="2228at2759"/>
<gene>
    <name evidence="3" type="primary">SEC1_3</name>
    <name evidence="3" type="ORF">CU098_010208</name>
</gene>
<feature type="region of interest" description="Disordered" evidence="2">
    <location>
        <begin position="124"/>
        <end position="145"/>
    </location>
</feature>
<name>A0A367JDY1_RHIST</name>
<comment type="caution">
    <text evidence="3">The sequence shown here is derived from an EMBL/GenBank/DDBJ whole genome shotgun (WGS) entry which is preliminary data.</text>
</comment>
<evidence type="ECO:0000313" key="3">
    <source>
        <dbReference type="EMBL" id="RCH88130.1"/>
    </source>
</evidence>
<dbReference type="EMBL" id="PJQM01003582">
    <property type="protein sequence ID" value="RCH88130.1"/>
    <property type="molecule type" value="Genomic_DNA"/>
</dbReference>
<evidence type="ECO:0000256" key="1">
    <source>
        <dbReference type="ARBA" id="ARBA00009884"/>
    </source>
</evidence>
<proteinExistence type="inferred from homology"/>
<evidence type="ECO:0000313" key="4">
    <source>
        <dbReference type="Proteomes" id="UP000253551"/>
    </source>
</evidence>
<feature type="region of interest" description="Disordered" evidence="2">
    <location>
        <begin position="1"/>
        <end position="23"/>
    </location>
</feature>
<accession>A0A367JDY1</accession>
<dbReference type="SUPFAM" id="SSF56815">
    <property type="entry name" value="Sec1/munc18-like (SM) proteins"/>
    <property type="match status" value="1"/>
</dbReference>
<organism evidence="3 4">
    <name type="scientific">Rhizopus stolonifer</name>
    <name type="common">Rhizopus nigricans</name>
    <dbReference type="NCBI Taxonomy" id="4846"/>
    <lineage>
        <taxon>Eukaryota</taxon>
        <taxon>Fungi</taxon>
        <taxon>Fungi incertae sedis</taxon>
        <taxon>Mucoromycota</taxon>
        <taxon>Mucoromycotina</taxon>
        <taxon>Mucoromycetes</taxon>
        <taxon>Mucorales</taxon>
        <taxon>Mucorineae</taxon>
        <taxon>Rhizopodaceae</taxon>
        <taxon>Rhizopus</taxon>
    </lineage>
</organism>
<comment type="similarity">
    <text evidence="1">Belongs to the STXBP/unc-18/SEC1 family.</text>
</comment>
<dbReference type="STRING" id="4846.A0A367JDY1"/>
<evidence type="ECO:0000256" key="2">
    <source>
        <dbReference type="SAM" id="MobiDB-lite"/>
    </source>
</evidence>
<protein>
    <submittedName>
        <fullName evidence="3">Vacuolar sorting protein VPS33/slp1</fullName>
    </submittedName>
</protein>
<dbReference type="InterPro" id="IPR027482">
    <property type="entry name" value="Sec1-like_dom2"/>
</dbReference>
<dbReference type="InterPro" id="IPR036045">
    <property type="entry name" value="Sec1-like_sf"/>
</dbReference>
<dbReference type="Pfam" id="PF00995">
    <property type="entry name" value="Sec1"/>
    <property type="match status" value="1"/>
</dbReference>
<keyword evidence="4" id="KW-1185">Reference proteome</keyword>
<dbReference type="GO" id="GO:0016192">
    <property type="term" value="P:vesicle-mediated transport"/>
    <property type="evidence" value="ECO:0007669"/>
    <property type="project" value="InterPro"/>
</dbReference>
<dbReference type="Proteomes" id="UP000253551">
    <property type="component" value="Unassembled WGS sequence"/>
</dbReference>
<dbReference type="AlphaFoldDB" id="A0A367JDY1"/>
<sequence>VSLRTTKPTWSKKTNSIQGPSRSSGGAPLIVFILGGATYSEIRSVYELAETHQRDIFIGTTEILRPSRFVDYLSHLKQPAPISSCIIPPYIPPSRPEVTKTTSFMSHISTSYLSNRTSTLSLSSTLSSEKTEEKKKKKGFKRFFG</sequence>
<reference evidence="3 4" key="1">
    <citation type="journal article" date="2018" name="G3 (Bethesda)">
        <title>Phylogenetic and Phylogenomic Definition of Rhizopus Species.</title>
        <authorList>
            <person name="Gryganskyi A.P."/>
            <person name="Golan J."/>
            <person name="Dolatabadi S."/>
            <person name="Mondo S."/>
            <person name="Robb S."/>
            <person name="Idnurm A."/>
            <person name="Muszewska A."/>
            <person name="Steczkiewicz K."/>
            <person name="Masonjones S."/>
            <person name="Liao H.L."/>
            <person name="Gajdeczka M.T."/>
            <person name="Anike F."/>
            <person name="Vuek A."/>
            <person name="Anishchenko I.M."/>
            <person name="Voigt K."/>
            <person name="de Hoog G.S."/>
            <person name="Smith M.E."/>
            <person name="Heitman J."/>
            <person name="Vilgalys R."/>
            <person name="Stajich J.E."/>
        </authorList>
    </citation>
    <scope>NUCLEOTIDE SEQUENCE [LARGE SCALE GENOMIC DNA]</scope>
    <source>
        <strain evidence="3 4">LSU 92-RS-03</strain>
    </source>
</reference>
<feature type="compositionally biased region" description="Basic residues" evidence="2">
    <location>
        <begin position="135"/>
        <end position="145"/>
    </location>
</feature>
<dbReference type="Gene3D" id="3.40.50.1910">
    <property type="match status" value="1"/>
</dbReference>
<dbReference type="PANTHER" id="PTHR11679">
    <property type="entry name" value="VESICLE PROTEIN SORTING-ASSOCIATED"/>
    <property type="match status" value="1"/>
</dbReference>